<dbReference type="InterPro" id="IPR039801">
    <property type="entry name" value="EPS8-like"/>
</dbReference>
<dbReference type="GO" id="GO:0031982">
    <property type="term" value="C:vesicle"/>
    <property type="evidence" value="ECO:0007669"/>
    <property type="project" value="TreeGrafter"/>
</dbReference>
<evidence type="ECO:0000313" key="5">
    <source>
        <dbReference type="EMBL" id="TRY86007.1"/>
    </source>
</evidence>
<dbReference type="CDD" id="cd01210">
    <property type="entry name" value="PTB_EPS8"/>
    <property type="match status" value="1"/>
</dbReference>
<dbReference type="Pfam" id="PF22975">
    <property type="entry name" value="EPS8_2nd"/>
    <property type="match status" value="1"/>
</dbReference>
<dbReference type="GO" id="GO:0007266">
    <property type="term" value="P:Rho protein signal transduction"/>
    <property type="evidence" value="ECO:0007669"/>
    <property type="project" value="TreeGrafter"/>
</dbReference>
<dbReference type="GO" id="GO:0032587">
    <property type="term" value="C:ruffle membrane"/>
    <property type="evidence" value="ECO:0007669"/>
    <property type="project" value="TreeGrafter"/>
</dbReference>
<dbReference type="GO" id="GO:1900029">
    <property type="term" value="P:positive regulation of ruffle assembly"/>
    <property type="evidence" value="ECO:0007669"/>
    <property type="project" value="TreeGrafter"/>
</dbReference>
<dbReference type="SUPFAM" id="SSF47769">
    <property type="entry name" value="SAM/Pointed domain"/>
    <property type="match status" value="1"/>
</dbReference>
<evidence type="ECO:0000259" key="2">
    <source>
        <dbReference type="Pfam" id="PF08416"/>
    </source>
</evidence>
<dbReference type="STRING" id="623744.A0A553Q7X3"/>
<dbReference type="Proteomes" id="UP000316079">
    <property type="component" value="Unassembled WGS sequence"/>
</dbReference>
<dbReference type="Gene3D" id="1.10.150.50">
    <property type="entry name" value="Transcription Factor, Ets-1"/>
    <property type="match status" value="1"/>
</dbReference>
<dbReference type="GO" id="GO:0003779">
    <property type="term" value="F:actin binding"/>
    <property type="evidence" value="ECO:0007669"/>
    <property type="project" value="TreeGrafter"/>
</dbReference>
<dbReference type="EMBL" id="SRMA01026248">
    <property type="protein sequence ID" value="TRY86007.1"/>
    <property type="molecule type" value="Genomic_DNA"/>
</dbReference>
<dbReference type="Pfam" id="PF18016">
    <property type="entry name" value="SAM_3"/>
    <property type="match status" value="1"/>
</dbReference>
<evidence type="ECO:0000313" key="6">
    <source>
        <dbReference type="Proteomes" id="UP000316079"/>
    </source>
</evidence>
<dbReference type="CDD" id="cd09540">
    <property type="entry name" value="SAM_EPS8-like"/>
    <property type="match status" value="1"/>
</dbReference>
<sequence>AMLRDSNLFALSTESTRFSTTDVAEACEGFSRPSGRSIYNRRKEYSQSINREMLQFQHRVEHLFTCELDGEQLRSVDDCLDRLRLLEASGRVWAQDVILEERDGAVRLADIETREVLESWSLSSIVDVKAVLDDGVYDSLLTFSTQERRPRAVRVFMFQSPSLRADYLKKDLERIINHRRSTGSRASAGSSVPADVLTHRAADQSSASDSASPPPRHTSDYVTVMTTPPQMEATTNEKTHDPPNKQALPLPKQYTERERNVDVLNHLIDNIEAFVERATLQGEIENPSSAELTHCLFDILRLVVSHCSKDLPPSVVAPLLEPETVMFLSEEASAEEDQLWQSLGDAWNIPSTKWPEDDEDIPTFTPVFDDGWVPLEITQTPPNSRGRAQEPPRGSEPRPKGTTREPEPEERNKTGQVGYVPNNMLQTPHPQQQEKPEAPAAPELSRTSRPEQVRVWLEHKGFNKITVRCLGGLSGSMLLGMTRDELKTVCPEEGGRVFHQLQNVKSALATAREVTPMI</sequence>
<evidence type="ECO:0000259" key="3">
    <source>
        <dbReference type="Pfam" id="PF18016"/>
    </source>
</evidence>
<proteinExistence type="predicted"/>
<dbReference type="AlphaFoldDB" id="A0A553Q7X3"/>
<protein>
    <recommendedName>
        <fullName evidence="7">SAM domain-containing protein</fullName>
    </recommendedName>
</protein>
<evidence type="ECO:0000256" key="1">
    <source>
        <dbReference type="SAM" id="MobiDB-lite"/>
    </source>
</evidence>
<feature type="domain" description="PTB" evidence="2">
    <location>
        <begin position="57"/>
        <end position="181"/>
    </location>
</feature>
<dbReference type="InterPro" id="IPR033928">
    <property type="entry name" value="EPS8_PTB"/>
</dbReference>
<reference evidence="5 6" key="1">
    <citation type="journal article" date="2019" name="Sci. Data">
        <title>Hybrid genome assembly and annotation of Danionella translucida.</title>
        <authorList>
            <person name="Kadobianskyi M."/>
            <person name="Schulze L."/>
            <person name="Schuelke M."/>
            <person name="Judkewitz B."/>
        </authorList>
    </citation>
    <scope>NUCLEOTIDE SEQUENCE [LARGE SCALE GENOMIC DNA]</scope>
    <source>
        <strain evidence="5 6">Bolton</strain>
    </source>
</reference>
<gene>
    <name evidence="5" type="ORF">DNTS_029350</name>
</gene>
<feature type="compositionally biased region" description="Basic and acidic residues" evidence="1">
    <location>
        <begin position="387"/>
        <end position="413"/>
    </location>
</feature>
<comment type="caution">
    <text evidence="5">The sequence shown here is derived from an EMBL/GenBank/DDBJ whole genome shotgun (WGS) entry which is preliminary data.</text>
</comment>
<dbReference type="Gene3D" id="2.30.29.30">
    <property type="entry name" value="Pleckstrin-homology domain (PH domain)/Phosphotyrosine-binding domain (PTB)"/>
    <property type="match status" value="1"/>
</dbReference>
<dbReference type="PANTHER" id="PTHR12287:SF22">
    <property type="entry name" value="EPIDERMAL GROWTH FACTOR RECEPTOR KINASE SUBSTRATE 8-LIKE PROTEIN 3"/>
    <property type="match status" value="1"/>
</dbReference>
<dbReference type="InterPro" id="IPR041418">
    <property type="entry name" value="SAM_3"/>
</dbReference>
<accession>A0A553Q7X3</accession>
<dbReference type="InterPro" id="IPR055093">
    <property type="entry name" value="EPS8_2nd"/>
</dbReference>
<dbReference type="GO" id="GO:0035023">
    <property type="term" value="P:regulation of Rho protein signal transduction"/>
    <property type="evidence" value="ECO:0007669"/>
    <property type="project" value="TreeGrafter"/>
</dbReference>
<feature type="domain" description="SAM" evidence="3">
    <location>
        <begin position="442"/>
        <end position="502"/>
    </location>
</feature>
<name>A0A553Q7X3_9TELE</name>
<dbReference type="PANTHER" id="PTHR12287">
    <property type="entry name" value="EPIDERMAL GROWTH FACTOR RECEPTOR KINASE SUBSTRATE EPS8-RELATED PROTEIN"/>
    <property type="match status" value="1"/>
</dbReference>
<dbReference type="SUPFAM" id="SSF50729">
    <property type="entry name" value="PH domain-like"/>
    <property type="match status" value="1"/>
</dbReference>
<dbReference type="InterPro" id="IPR013761">
    <property type="entry name" value="SAM/pointed_sf"/>
</dbReference>
<feature type="region of interest" description="Disordered" evidence="1">
    <location>
        <begin position="366"/>
        <end position="449"/>
    </location>
</feature>
<feature type="domain" description="EPS8 spectrin-like" evidence="4">
    <location>
        <begin position="278"/>
        <end position="355"/>
    </location>
</feature>
<dbReference type="Pfam" id="PF08416">
    <property type="entry name" value="PTB"/>
    <property type="match status" value="1"/>
</dbReference>
<evidence type="ECO:0008006" key="7">
    <source>
        <dbReference type="Google" id="ProtNLM"/>
    </source>
</evidence>
<feature type="non-terminal residue" evidence="5">
    <location>
        <position position="1"/>
    </location>
</feature>
<evidence type="ECO:0000259" key="4">
    <source>
        <dbReference type="Pfam" id="PF22975"/>
    </source>
</evidence>
<dbReference type="OrthoDB" id="4680325at2759"/>
<feature type="region of interest" description="Disordered" evidence="1">
    <location>
        <begin position="199"/>
        <end position="222"/>
    </location>
</feature>
<keyword evidence="6" id="KW-1185">Reference proteome</keyword>
<dbReference type="InterPro" id="IPR011993">
    <property type="entry name" value="PH-like_dom_sf"/>
</dbReference>
<dbReference type="InterPro" id="IPR013625">
    <property type="entry name" value="PTB"/>
</dbReference>
<organism evidence="5 6">
    <name type="scientific">Danionella cerebrum</name>
    <dbReference type="NCBI Taxonomy" id="2873325"/>
    <lineage>
        <taxon>Eukaryota</taxon>
        <taxon>Metazoa</taxon>
        <taxon>Chordata</taxon>
        <taxon>Craniata</taxon>
        <taxon>Vertebrata</taxon>
        <taxon>Euteleostomi</taxon>
        <taxon>Actinopterygii</taxon>
        <taxon>Neopterygii</taxon>
        <taxon>Teleostei</taxon>
        <taxon>Ostariophysi</taxon>
        <taxon>Cypriniformes</taxon>
        <taxon>Danionidae</taxon>
        <taxon>Danioninae</taxon>
        <taxon>Danionella</taxon>
    </lineage>
</organism>